<keyword evidence="2" id="KW-0472">Membrane</keyword>
<gene>
    <name evidence="3" type="ORF">N7482_006065</name>
</gene>
<evidence type="ECO:0000313" key="3">
    <source>
        <dbReference type="EMBL" id="KAJ5167284.1"/>
    </source>
</evidence>
<dbReference type="InterPro" id="IPR016181">
    <property type="entry name" value="Acyl_CoA_acyltransferase"/>
</dbReference>
<dbReference type="RefSeq" id="XP_056543745.1">
    <property type="nucleotide sequence ID" value="XM_056688190.1"/>
</dbReference>
<evidence type="ECO:0000256" key="1">
    <source>
        <dbReference type="SAM" id="MobiDB-lite"/>
    </source>
</evidence>
<comment type="caution">
    <text evidence="3">The sequence shown here is derived from an EMBL/GenBank/DDBJ whole genome shotgun (WGS) entry which is preliminary data.</text>
</comment>
<dbReference type="GeneID" id="81427366"/>
<evidence type="ECO:0000256" key="2">
    <source>
        <dbReference type="SAM" id="Phobius"/>
    </source>
</evidence>
<sequence length="859" mass="95925">MADHETKTKDSAFKEDRFRPPEMPPELLRRWAERCAQSSKIKPKIKPKMGPQETKHETSIQQGPEGGVREVDHGAAESCAHGGTEEDTNAGIPAPAPVVNTGEPKASQENFYLPGHVPSQDSTNLPGGGATTSWLKLTPSTPQRDNAPSEAAGAFARDRPGPVVIAPIALVGPDGAGTPISDLDLDDERPVGRDREARNDSPISPLDLNDTSRKTESLEETGLRKDAHSSQHGTVGKCRRKTGENEEFEYWGVVNTMQGAMNNDVDMGKVPKGNDPAKSHAVHTPIPTRITAVMGTTDTSSQEKAAGLASKITWAKAFAIATKDIGEPVIQAGNLGLPHQAEQGSEDMHEPHASWCLLPRARLGPGSDPATADYHELAKPRLNQEVEAPKQWSVSSTEFIPDEGYECVDPEVNWATKRIGTQPFLAQWDAYMATPTVWPQVIDKELSLMSPNRAPAFEHNPRLFPEIVFNPEGYDQGDSHNWKADWAFTPMCTMDRNRNRLRFYKWLEKIPLECQAVDIFHSAFFDGTAVPDGGFSLMLMNEKHLLSPRDMSDDKTRIHWHETSAGYAHNMKIHWAKVRAARDSLRSQIASAPAGPLNLAPLMSQLEVEPEAEPSSEPTNPHLRPAIPEDAQEIANILNWYAVNSPLSPDTETQEERQIKALIKICRKRNLPFLVMVHPARPSLELPGTPQAKICGIAYIDLFGSSGADQYIGELRVYVTREEKRDNFGTVLIDRILSMCDQGYSRKFEVEWKPKRAEDLWETPMLRMTQLICTIAYPAKLDMKYGWIKKWLQDQFGFEQWGMLKRARVKCGHQFVMMILFGVILDLLTYLCRLDVHYVARRITSGRIFREIGMFEDDS</sequence>
<dbReference type="SUPFAM" id="SSF55729">
    <property type="entry name" value="Acyl-CoA N-acyltransferases (Nat)"/>
    <property type="match status" value="1"/>
</dbReference>
<feature type="compositionally biased region" description="Basic and acidic residues" evidence="1">
    <location>
        <begin position="1"/>
        <end position="20"/>
    </location>
</feature>
<feature type="transmembrane region" description="Helical" evidence="2">
    <location>
        <begin position="815"/>
        <end position="832"/>
    </location>
</feature>
<proteinExistence type="predicted"/>
<evidence type="ECO:0008006" key="5">
    <source>
        <dbReference type="Google" id="ProtNLM"/>
    </source>
</evidence>
<dbReference type="EMBL" id="JAPQKN010000003">
    <property type="protein sequence ID" value="KAJ5167284.1"/>
    <property type="molecule type" value="Genomic_DNA"/>
</dbReference>
<accession>A0A9W9I5Z3</accession>
<reference evidence="3" key="1">
    <citation type="submission" date="2022-11" db="EMBL/GenBank/DDBJ databases">
        <authorList>
            <person name="Petersen C."/>
        </authorList>
    </citation>
    <scope>NUCLEOTIDE SEQUENCE</scope>
    <source>
        <strain evidence="3">IBT 26290</strain>
    </source>
</reference>
<keyword evidence="4" id="KW-1185">Reference proteome</keyword>
<dbReference type="Gene3D" id="3.40.630.30">
    <property type="match status" value="1"/>
</dbReference>
<evidence type="ECO:0000313" key="4">
    <source>
        <dbReference type="Proteomes" id="UP001149163"/>
    </source>
</evidence>
<keyword evidence="2" id="KW-0812">Transmembrane</keyword>
<dbReference type="OrthoDB" id="2129362at2759"/>
<dbReference type="Proteomes" id="UP001149163">
    <property type="component" value="Unassembled WGS sequence"/>
</dbReference>
<feature type="compositionally biased region" description="Basic and acidic residues" evidence="1">
    <location>
        <begin position="188"/>
        <end position="199"/>
    </location>
</feature>
<protein>
    <recommendedName>
        <fullName evidence="5">N-acetyltransferase domain-containing protein</fullName>
    </recommendedName>
</protein>
<keyword evidence="2" id="KW-1133">Transmembrane helix</keyword>
<reference evidence="3" key="2">
    <citation type="journal article" date="2023" name="IMA Fungus">
        <title>Comparative genomic study of the Penicillium genus elucidates a diverse pangenome and 15 lateral gene transfer events.</title>
        <authorList>
            <person name="Petersen C."/>
            <person name="Sorensen T."/>
            <person name="Nielsen M.R."/>
            <person name="Sondergaard T.E."/>
            <person name="Sorensen J.L."/>
            <person name="Fitzpatrick D.A."/>
            <person name="Frisvad J.C."/>
            <person name="Nielsen K.L."/>
        </authorList>
    </citation>
    <scope>NUCLEOTIDE SEQUENCE</scope>
    <source>
        <strain evidence="3">IBT 26290</strain>
    </source>
</reference>
<feature type="region of interest" description="Disordered" evidence="1">
    <location>
        <begin position="1"/>
        <end position="158"/>
    </location>
</feature>
<organism evidence="3 4">
    <name type="scientific">Penicillium canariense</name>
    <dbReference type="NCBI Taxonomy" id="189055"/>
    <lineage>
        <taxon>Eukaryota</taxon>
        <taxon>Fungi</taxon>
        <taxon>Dikarya</taxon>
        <taxon>Ascomycota</taxon>
        <taxon>Pezizomycotina</taxon>
        <taxon>Eurotiomycetes</taxon>
        <taxon>Eurotiomycetidae</taxon>
        <taxon>Eurotiales</taxon>
        <taxon>Aspergillaceae</taxon>
        <taxon>Penicillium</taxon>
    </lineage>
</organism>
<dbReference type="AlphaFoldDB" id="A0A9W9I5Z3"/>
<feature type="compositionally biased region" description="Basic and acidic residues" evidence="1">
    <location>
        <begin position="210"/>
        <end position="229"/>
    </location>
</feature>
<name>A0A9W9I5Z3_9EURO</name>
<feature type="compositionally biased region" description="Polar residues" evidence="1">
    <location>
        <begin position="119"/>
        <end position="146"/>
    </location>
</feature>
<feature type="region of interest" description="Disordered" evidence="1">
    <location>
        <begin position="170"/>
        <end position="240"/>
    </location>
</feature>